<dbReference type="SUPFAM" id="SSF49464">
    <property type="entry name" value="Carboxypeptidase regulatory domain-like"/>
    <property type="match status" value="1"/>
</dbReference>
<dbReference type="EMBL" id="FPAG01000009">
    <property type="protein sequence ID" value="SFT11990.1"/>
    <property type="molecule type" value="Genomic_DNA"/>
</dbReference>
<proteinExistence type="predicted"/>
<dbReference type="Pfam" id="PF13715">
    <property type="entry name" value="CarbopepD_reg_2"/>
    <property type="match status" value="1"/>
</dbReference>
<dbReference type="Proteomes" id="UP000183209">
    <property type="component" value="Unassembled WGS sequence"/>
</dbReference>
<reference evidence="1 2" key="1">
    <citation type="submission" date="2016-10" db="EMBL/GenBank/DDBJ databases">
        <authorList>
            <person name="de Groot N.N."/>
        </authorList>
    </citation>
    <scope>NUCLEOTIDE SEQUENCE [LARGE SCALE GENOMIC DNA]</scope>
    <source>
        <strain evidence="1 2">CGMCC 1.6114</strain>
    </source>
</reference>
<evidence type="ECO:0000313" key="1">
    <source>
        <dbReference type="EMBL" id="SFT11990.1"/>
    </source>
</evidence>
<name>A0A1I6VED2_9FLAO</name>
<organism evidence="1 2">
    <name type="scientific">Zhouia amylolytica</name>
    <dbReference type="NCBI Taxonomy" id="376730"/>
    <lineage>
        <taxon>Bacteria</taxon>
        <taxon>Pseudomonadati</taxon>
        <taxon>Bacteroidota</taxon>
        <taxon>Flavobacteriia</taxon>
        <taxon>Flavobacteriales</taxon>
        <taxon>Flavobacteriaceae</taxon>
        <taxon>Zhouia</taxon>
    </lineage>
</organism>
<dbReference type="Pfam" id="PF18939">
    <property type="entry name" value="DUF5686"/>
    <property type="match status" value="1"/>
</dbReference>
<dbReference type="InterPro" id="IPR008969">
    <property type="entry name" value="CarboxyPept-like_regulatory"/>
</dbReference>
<evidence type="ECO:0000313" key="2">
    <source>
        <dbReference type="Proteomes" id="UP000183209"/>
    </source>
</evidence>
<accession>A0A1I6VED2</accession>
<dbReference type="AlphaFoldDB" id="A0A1I6VED2"/>
<protein>
    <submittedName>
        <fullName evidence="1">CarboxypepD_reg-like domain-containing protein</fullName>
    </submittedName>
</protein>
<gene>
    <name evidence="1" type="ORF">SAMN04487906_3045</name>
</gene>
<sequence>MKKVFFVILFLHCSFGIGQVIINGVIKDANANQGLSYASIRTPYGVHTVSNSNGTFQIEVPQDTAKLLVNYPGYNPKTIVVDGKQEFHEILLIKEDKGFKEAFRQSTHDGNEIIQKAIASKSKNDPERSLESFSLKNYNKVIATADPSDIDGQIDSVFIKKRKGLKYRTIDSTGYKLKRQLNTSHLFITEKVSSITFNQEDGRHETILGSKVSGFEKPVYEVLGLKIQSFSFYHNKYTLFGTDYTSPLSEKALKKYSYRILDTITTNKNPAYLIHFYAKKSRKSATPEGLLYIDINTYAIQKGIIELKGIINITASQEFRYDPEEKVWFPDRKEVQIAKGSSKNTVNLFGGVLQLTEQSEKEIDTTKTKHTNYFDASEVIKISIEDQNYDISLNTPVAKNDTKFRIEVDEKATNQTEAFWTTNRTEPITIKERNAYPYADSITKAKKAERKIKLIRKLLVGYFPLGPFDLDTKSVIKYNNYEGFRLGAGLTTNNKFSNILRFNTYGAFGTKDQDFKYGLGGAVRLHKNTSMWLGFDYIDDLVETGSTSFITDTRAFAIFEPRLFNISMFQNSKRIATHLTYDFNPRISSKIRLQKADIIPKYNYSYLNEGMAFETYKITTATFGIQWTPYSRYMLTSEGKKTIKNSFPQFSLQYTQAVKGLLDGYFTFSKLDFKATYKLTPLDKGRTNFLINAGLGLGDIPLTHLYQTAPNQPDGTTVLQRFSVGGGDSFETMFFNEFFSDKYFSLQAKHYFKRTKIIGKLRPEFGIASRFAIGDIKDSENHQSIAFNSLNRGYMESGFEINRILKGFGLSFMYRHGAYHLPRFEDNVSLKFTYYFSFGF</sequence>
<dbReference type="OrthoDB" id="604691at2"/>
<dbReference type="Gene3D" id="2.60.40.1120">
    <property type="entry name" value="Carboxypeptidase-like, regulatory domain"/>
    <property type="match status" value="1"/>
</dbReference>
<dbReference type="InterPro" id="IPR043741">
    <property type="entry name" value="DUF5686"/>
</dbReference>
<dbReference type="RefSeq" id="WP_074979926.1">
    <property type="nucleotide sequence ID" value="NZ_FPAG01000009.1"/>
</dbReference>